<proteinExistence type="predicted"/>
<feature type="chain" id="PRO_5016962725" evidence="1">
    <location>
        <begin position="21"/>
        <end position="276"/>
    </location>
</feature>
<evidence type="ECO:0000313" key="4">
    <source>
        <dbReference type="Proteomes" id="UP000054691"/>
    </source>
</evidence>
<name>A0A378J351_9GAMM</name>
<protein>
    <submittedName>
        <fullName evidence="3">Uncharacterized protein</fullName>
    </submittedName>
</protein>
<keyword evidence="4" id="KW-1185">Reference proteome</keyword>
<dbReference type="AlphaFoldDB" id="A0A378J351"/>
<feature type="signal peptide" evidence="1">
    <location>
        <begin position="1"/>
        <end position="20"/>
    </location>
</feature>
<organism evidence="3 5">
    <name type="scientific">Legionella gratiana</name>
    <dbReference type="NCBI Taxonomy" id="45066"/>
    <lineage>
        <taxon>Bacteria</taxon>
        <taxon>Pseudomonadati</taxon>
        <taxon>Pseudomonadota</taxon>
        <taxon>Gammaproteobacteria</taxon>
        <taxon>Legionellales</taxon>
        <taxon>Legionellaceae</taxon>
        <taxon>Legionella</taxon>
    </lineage>
</organism>
<evidence type="ECO:0000256" key="1">
    <source>
        <dbReference type="SAM" id="SignalP"/>
    </source>
</evidence>
<evidence type="ECO:0000313" key="3">
    <source>
        <dbReference type="EMBL" id="STX42173.1"/>
    </source>
</evidence>
<dbReference type="Proteomes" id="UP000054691">
    <property type="component" value="Unassembled WGS sequence"/>
</dbReference>
<dbReference type="EMBL" id="UGOB01000001">
    <property type="protein sequence ID" value="STX42173.1"/>
    <property type="molecule type" value="Genomic_DNA"/>
</dbReference>
<dbReference type="STRING" id="45066.Lgra_2600"/>
<accession>A0A378J351</accession>
<gene>
    <name evidence="2" type="ORF">Lgra_2600</name>
    <name evidence="3" type="ORF">NCTC12388_00552</name>
</gene>
<dbReference type="Proteomes" id="UP000254476">
    <property type="component" value="Unassembled WGS sequence"/>
</dbReference>
<evidence type="ECO:0000313" key="5">
    <source>
        <dbReference type="Proteomes" id="UP000254476"/>
    </source>
</evidence>
<sequence>MKKTLLVAGISALFSLNTLANDQKPLTKEEINQRNKAILAKSGISIPEYNEINIVSASTYIDSKDIKQNANDAHMAKKIKEYLAMNEEQQKNGYVKDNDPRAKELMDLKHVASYQIKKYKGVLSPESTHIRPYSNELKLAYTFVGAPKEEMTINIGVAPYGAYKSVKNGDDGDGWDGAVQFFEKDSIGSCAFTEHNRKLAHSGVELIKELVTYDVQNKPSIVLVKGSKETGFVYKIKWYDSTFTRELECANPEFSQQLRADVIALANRIESYQQPS</sequence>
<dbReference type="RefSeq" id="WP_058499712.1">
    <property type="nucleotide sequence ID" value="NZ_CAAAHW010000002.1"/>
</dbReference>
<keyword evidence="1" id="KW-0732">Signal</keyword>
<reference evidence="3 5" key="2">
    <citation type="submission" date="2018-06" db="EMBL/GenBank/DDBJ databases">
        <authorList>
            <consortium name="Pathogen Informatics"/>
            <person name="Doyle S."/>
        </authorList>
    </citation>
    <scope>NUCLEOTIDE SEQUENCE [LARGE SCALE GENOMIC DNA]</scope>
    <source>
        <strain evidence="3 5">NCTC12388</strain>
    </source>
</reference>
<evidence type="ECO:0000313" key="2">
    <source>
        <dbReference type="EMBL" id="KTD05823.1"/>
    </source>
</evidence>
<reference evidence="2 4" key="1">
    <citation type="submission" date="2015-11" db="EMBL/GenBank/DDBJ databases">
        <title>Genomic analysis of 38 Legionella species identifies large and diverse effector repertoires.</title>
        <authorList>
            <person name="Burstein D."/>
            <person name="Amaro F."/>
            <person name="Zusman T."/>
            <person name="Lifshitz Z."/>
            <person name="Cohen O."/>
            <person name="Gilbert J.A."/>
            <person name="Pupko T."/>
            <person name="Shuman H.A."/>
            <person name="Segal G."/>
        </authorList>
    </citation>
    <scope>NUCLEOTIDE SEQUENCE [LARGE SCALE GENOMIC DNA]</scope>
    <source>
        <strain evidence="2 4">Lyon 8420412</strain>
    </source>
</reference>
<dbReference type="EMBL" id="LNYE01000029">
    <property type="protein sequence ID" value="KTD05823.1"/>
    <property type="molecule type" value="Genomic_DNA"/>
</dbReference>
<dbReference type="OrthoDB" id="5635005at2"/>